<gene>
    <name evidence="1" type="ORF">SAMN05444921_123128</name>
</gene>
<dbReference type="EMBL" id="FNHI01000023">
    <property type="protein sequence ID" value="SDN29476.1"/>
    <property type="molecule type" value="Genomic_DNA"/>
</dbReference>
<dbReference type="Proteomes" id="UP000199063">
    <property type="component" value="Unassembled WGS sequence"/>
</dbReference>
<dbReference type="AlphaFoldDB" id="A0A1H0A9Q3"/>
<proteinExistence type="predicted"/>
<accession>A0A1H0A9Q3</accession>
<protein>
    <submittedName>
        <fullName evidence="1">Uncharacterized protein</fullName>
    </submittedName>
</protein>
<name>A0A1H0A9Q3_9ACTN</name>
<sequence length="160" mass="18188">MALSTSWPQWRRDSPELSSGGHPFLLVTLRMTVPSGRQWQQYRFIENHDLRARLVPLLGTLPLSHSLLQEPHGGQPCRFSDPAVRIWQDDDSDRWPNTLYRSFTEADGPRRGLGEVTVTLRLHGRSGIVREVSRTINECNVRADGQLLRTQVPDVLPLDG</sequence>
<keyword evidence="2" id="KW-1185">Reference proteome</keyword>
<evidence type="ECO:0000313" key="1">
    <source>
        <dbReference type="EMBL" id="SDN29476.1"/>
    </source>
</evidence>
<reference evidence="2" key="1">
    <citation type="submission" date="2016-10" db="EMBL/GenBank/DDBJ databases">
        <authorList>
            <person name="Varghese N."/>
            <person name="Submissions S."/>
        </authorList>
    </citation>
    <scope>NUCLEOTIDE SEQUENCE [LARGE SCALE GENOMIC DNA]</scope>
    <source>
        <strain evidence="2">CGMCC 4.7042</strain>
    </source>
</reference>
<evidence type="ECO:0000313" key="2">
    <source>
        <dbReference type="Proteomes" id="UP000199063"/>
    </source>
</evidence>
<organism evidence="1 2">
    <name type="scientific">Streptomyces wuyuanensis</name>
    <dbReference type="NCBI Taxonomy" id="1196353"/>
    <lineage>
        <taxon>Bacteria</taxon>
        <taxon>Bacillati</taxon>
        <taxon>Actinomycetota</taxon>
        <taxon>Actinomycetes</taxon>
        <taxon>Kitasatosporales</taxon>
        <taxon>Streptomycetaceae</taxon>
        <taxon>Streptomyces</taxon>
    </lineage>
</organism>